<protein>
    <submittedName>
        <fullName evidence="1">Uncharacterized protein</fullName>
    </submittedName>
</protein>
<dbReference type="EMBL" id="RXHI01000022">
    <property type="protein sequence ID" value="RUA22188.1"/>
    <property type="molecule type" value="Genomic_DNA"/>
</dbReference>
<proteinExistence type="predicted"/>
<gene>
    <name evidence="1" type="ORF">DSL92_07260</name>
</gene>
<comment type="caution">
    <text evidence="1">The sequence shown here is derived from an EMBL/GenBank/DDBJ whole genome shotgun (WGS) entry which is preliminary data.</text>
</comment>
<reference evidence="1" key="1">
    <citation type="submission" date="2018-12" db="EMBL/GenBank/DDBJ databases">
        <authorList>
            <person name="Jadhav K."/>
            <person name="Kushwaha B."/>
            <person name="Jadhav I."/>
        </authorList>
    </citation>
    <scope>NUCLEOTIDE SEQUENCE [LARGE SCALE GENOMIC DNA]</scope>
    <source>
        <strain evidence="1">SBS 10</strain>
    </source>
</reference>
<dbReference type="AlphaFoldDB" id="A0A3S0R4Q6"/>
<organism evidence="1">
    <name type="scientific">Billgrantia gudaonensis</name>
    <dbReference type="NCBI Taxonomy" id="376427"/>
    <lineage>
        <taxon>Bacteria</taxon>
        <taxon>Pseudomonadati</taxon>
        <taxon>Pseudomonadota</taxon>
        <taxon>Gammaproteobacteria</taxon>
        <taxon>Oceanospirillales</taxon>
        <taxon>Halomonadaceae</taxon>
        <taxon>Billgrantia</taxon>
    </lineage>
</organism>
<accession>A0A3S0R4Q6</accession>
<name>A0A3S0R4Q6_9GAMM</name>
<evidence type="ECO:0000313" key="1">
    <source>
        <dbReference type="EMBL" id="RUA22188.1"/>
    </source>
</evidence>
<sequence>MACAGHARRRPGGQPCHEARFHPILYVRGFAMRDSRSKTPFIPLHGVQSQLVPGAAGAGGELHTLLFESPVVRLMKDYGYRDIYQDGAVHEGELPSRSLLIHRYYEDAAGRRRPRSSRRPTISRHGFCGCAIGYAATIPRRERRFGSIWWPSMGGLICRCLLQNEAVGDAEARACVDKVFTYGTPTTASSGRLQRAALSRRVGYRQLQPRDHGATSTWNHMMGVNHLGGRFPPSGSSVWWAPTIRTMAWRVWPWAHER</sequence>